<keyword evidence="1" id="KW-0732">Signal</keyword>
<gene>
    <name evidence="2" type="ORF">OLC1_LOCUS24551</name>
</gene>
<dbReference type="GO" id="GO:0030570">
    <property type="term" value="F:pectate lyase activity"/>
    <property type="evidence" value="ECO:0007669"/>
    <property type="project" value="InterPro"/>
</dbReference>
<name>A0AAV1EGI0_OLDCO</name>
<dbReference type="SUPFAM" id="SSF51126">
    <property type="entry name" value="Pectin lyase-like"/>
    <property type="match status" value="1"/>
</dbReference>
<dbReference type="EMBL" id="OX459126">
    <property type="protein sequence ID" value="CAI9118754.1"/>
    <property type="molecule type" value="Genomic_DNA"/>
</dbReference>
<dbReference type="Gene3D" id="2.160.20.10">
    <property type="entry name" value="Single-stranded right-handed beta-helix, Pectin lyase-like"/>
    <property type="match status" value="1"/>
</dbReference>
<evidence type="ECO:0000313" key="2">
    <source>
        <dbReference type="EMBL" id="CAI9118754.1"/>
    </source>
</evidence>
<proteinExistence type="predicted"/>
<protein>
    <submittedName>
        <fullName evidence="2">OLC1v1020358C1</fullName>
    </submittedName>
</protein>
<dbReference type="PANTHER" id="PTHR31683:SF80">
    <property type="entry name" value="PECTATE LYASE 16-RELATED"/>
    <property type="match status" value="1"/>
</dbReference>
<dbReference type="PRINTS" id="PR00807">
    <property type="entry name" value="AMBALLERGEN"/>
</dbReference>
<dbReference type="InterPro" id="IPR045032">
    <property type="entry name" value="PEL"/>
</dbReference>
<accession>A0AAV1EGI0</accession>
<dbReference type="InterPro" id="IPR011050">
    <property type="entry name" value="Pectin_lyase_fold/virulence"/>
</dbReference>
<dbReference type="InterPro" id="IPR018082">
    <property type="entry name" value="AmbAllergen"/>
</dbReference>
<evidence type="ECO:0000313" key="3">
    <source>
        <dbReference type="Proteomes" id="UP001161247"/>
    </source>
</evidence>
<keyword evidence="3" id="KW-1185">Reference proteome</keyword>
<dbReference type="AlphaFoldDB" id="A0AAV1EGI0"/>
<organism evidence="2 3">
    <name type="scientific">Oldenlandia corymbosa var. corymbosa</name>
    <dbReference type="NCBI Taxonomy" id="529605"/>
    <lineage>
        <taxon>Eukaryota</taxon>
        <taxon>Viridiplantae</taxon>
        <taxon>Streptophyta</taxon>
        <taxon>Embryophyta</taxon>
        <taxon>Tracheophyta</taxon>
        <taxon>Spermatophyta</taxon>
        <taxon>Magnoliopsida</taxon>
        <taxon>eudicotyledons</taxon>
        <taxon>Gunneridae</taxon>
        <taxon>Pentapetalae</taxon>
        <taxon>asterids</taxon>
        <taxon>lamiids</taxon>
        <taxon>Gentianales</taxon>
        <taxon>Rubiaceae</taxon>
        <taxon>Rubioideae</taxon>
        <taxon>Spermacoceae</taxon>
        <taxon>Hedyotis-Oldenlandia complex</taxon>
        <taxon>Oldenlandia</taxon>
    </lineage>
</organism>
<dbReference type="PANTHER" id="PTHR31683">
    <property type="entry name" value="PECTATE LYASE 18-RELATED"/>
    <property type="match status" value="1"/>
</dbReference>
<evidence type="ECO:0000256" key="1">
    <source>
        <dbReference type="ARBA" id="ARBA00022729"/>
    </source>
</evidence>
<sequence length="199" mass="22704">METKSVPELQHPPKEINIANHTFTSFIMKKSDQRRDMMMNPIDSCWRSNPDWETNRRSLADCGFGFGQNAMGGRNSEIYLVTREEPLWIVFQRDLVITLKKELMIRSHKTVDGRGVRVEITRGPCIEIENVKHAIIHGISIHDCRRRVGLVQITPTLASRGKAGCSEDEQECGGDAINIKNSSHLDRSLLSIQLCRWAY</sequence>
<dbReference type="InterPro" id="IPR012334">
    <property type="entry name" value="Pectin_lyas_fold"/>
</dbReference>
<reference evidence="2" key="1">
    <citation type="submission" date="2023-03" db="EMBL/GenBank/DDBJ databases">
        <authorList>
            <person name="Julca I."/>
        </authorList>
    </citation>
    <scope>NUCLEOTIDE SEQUENCE</scope>
</reference>
<dbReference type="Proteomes" id="UP001161247">
    <property type="component" value="Chromosome 9"/>
</dbReference>